<accession>A0A4S8QS02</accession>
<dbReference type="OrthoDB" id="3233595at2759"/>
<evidence type="ECO:0000313" key="1">
    <source>
        <dbReference type="EMBL" id="THV47838.1"/>
    </source>
</evidence>
<keyword evidence="2" id="KW-1185">Reference proteome</keyword>
<dbReference type="Gene3D" id="3.90.180.10">
    <property type="entry name" value="Medium-chain alcohol dehydrogenases, catalytic domain"/>
    <property type="match status" value="1"/>
</dbReference>
<dbReference type="Gene3D" id="3.40.50.720">
    <property type="entry name" value="NAD(P)-binding Rossmann-like Domain"/>
    <property type="match status" value="1"/>
</dbReference>
<reference evidence="1 2" key="1">
    <citation type="submission" date="2017-12" db="EMBL/GenBank/DDBJ databases">
        <title>Comparative genomics of Botrytis spp.</title>
        <authorList>
            <person name="Valero-Jimenez C.A."/>
            <person name="Tapia P."/>
            <person name="Veloso J."/>
            <person name="Silva-Moreno E."/>
            <person name="Staats M."/>
            <person name="Valdes J.H."/>
            <person name="Van Kan J.A.L."/>
        </authorList>
    </citation>
    <scope>NUCLEOTIDE SEQUENCE [LARGE SCALE GENOMIC DNA]</scope>
    <source>
        <strain evidence="1 2">MUCL435</strain>
    </source>
</reference>
<organism evidence="1 2">
    <name type="scientific">Botrytis galanthina</name>
    <dbReference type="NCBI Taxonomy" id="278940"/>
    <lineage>
        <taxon>Eukaryota</taxon>
        <taxon>Fungi</taxon>
        <taxon>Dikarya</taxon>
        <taxon>Ascomycota</taxon>
        <taxon>Pezizomycotina</taxon>
        <taxon>Leotiomycetes</taxon>
        <taxon>Helotiales</taxon>
        <taxon>Sclerotiniaceae</taxon>
        <taxon>Botrytis</taxon>
    </lineage>
</organism>
<evidence type="ECO:0000313" key="2">
    <source>
        <dbReference type="Proteomes" id="UP000308671"/>
    </source>
</evidence>
<dbReference type="EMBL" id="PQXL01000285">
    <property type="protein sequence ID" value="THV47838.1"/>
    <property type="molecule type" value="Genomic_DNA"/>
</dbReference>
<comment type="caution">
    <text evidence="1">The sequence shown here is derived from an EMBL/GenBank/DDBJ whole genome shotgun (WGS) entry which is preliminary data.</text>
</comment>
<name>A0A4S8QS02_9HELO</name>
<protein>
    <submittedName>
        <fullName evidence="1">Uncharacterized protein</fullName>
    </submittedName>
</protein>
<sequence>MVKQPSDKEFVKGDPEWVAAFFKYMSQMLVDGRLTGNPLEVIDGGLTGVGEGLKRLQRGQERGIKYVDTVGEVE</sequence>
<gene>
    <name evidence="1" type="ORF">BGAL_0285g00070</name>
</gene>
<proteinExistence type="predicted"/>
<dbReference type="AlphaFoldDB" id="A0A4S8QS02"/>
<dbReference type="Proteomes" id="UP000308671">
    <property type="component" value="Unassembled WGS sequence"/>
</dbReference>